<evidence type="ECO:0000313" key="1">
    <source>
        <dbReference type="EMBL" id="KAK3309756.1"/>
    </source>
</evidence>
<dbReference type="Proteomes" id="UP001273166">
    <property type="component" value="Unassembled WGS sequence"/>
</dbReference>
<gene>
    <name evidence="1" type="ORF">B0T15DRAFT_13679</name>
</gene>
<dbReference type="RefSeq" id="XP_062725536.1">
    <property type="nucleotide sequence ID" value="XM_062861821.1"/>
</dbReference>
<reference evidence="1" key="2">
    <citation type="submission" date="2023-06" db="EMBL/GenBank/DDBJ databases">
        <authorList>
            <consortium name="Lawrence Berkeley National Laboratory"/>
            <person name="Mondo S.J."/>
            <person name="Hensen N."/>
            <person name="Bonometti L."/>
            <person name="Westerberg I."/>
            <person name="Brannstrom I.O."/>
            <person name="Guillou S."/>
            <person name="Cros-Aarteil S."/>
            <person name="Calhoun S."/>
            <person name="Haridas S."/>
            <person name="Kuo A."/>
            <person name="Pangilinan J."/>
            <person name="Riley R."/>
            <person name="Labutti K."/>
            <person name="Andreopoulos B."/>
            <person name="Lipzen A."/>
            <person name="Chen C."/>
            <person name="Yanf M."/>
            <person name="Daum C."/>
            <person name="Ng V."/>
            <person name="Clum A."/>
            <person name="Steindorff A."/>
            <person name="Ohm R."/>
            <person name="Martin F."/>
            <person name="Silar P."/>
            <person name="Natvig D."/>
            <person name="Lalanne C."/>
            <person name="Gautier V."/>
            <person name="Ament-Velasquez S.L."/>
            <person name="Kruys A."/>
            <person name="Hutchinson M.I."/>
            <person name="Powell A.J."/>
            <person name="Barry K."/>
            <person name="Miller A.N."/>
            <person name="Grigoriev I.V."/>
            <person name="Debuchy R."/>
            <person name="Gladieux P."/>
            <person name="Thoren M.H."/>
            <person name="Johannesson H."/>
        </authorList>
    </citation>
    <scope>NUCLEOTIDE SEQUENCE</scope>
    <source>
        <strain evidence="1">CBS 333.67</strain>
    </source>
</reference>
<dbReference type="EMBL" id="JAUDZG010000001">
    <property type="protein sequence ID" value="KAK3309756.1"/>
    <property type="molecule type" value="Genomic_DNA"/>
</dbReference>
<accession>A0AAJ0H0U2</accession>
<sequence length="143" mass="16292">MKASRRLFADRRGKSVTTMIPSDHVTKKSLVFWGFVIVDNGVDERTLENSATVFKTAYTGHGGVIQKKADQQHLKQHEASVLRLQLQIDYSRSSSCQLLFFFIEVIMVLHLVTGGGSCCERSSEKQRLSPRLVFFFPRSHFKI</sequence>
<organism evidence="1 2">
    <name type="scientific">Chaetomium strumarium</name>
    <dbReference type="NCBI Taxonomy" id="1170767"/>
    <lineage>
        <taxon>Eukaryota</taxon>
        <taxon>Fungi</taxon>
        <taxon>Dikarya</taxon>
        <taxon>Ascomycota</taxon>
        <taxon>Pezizomycotina</taxon>
        <taxon>Sordariomycetes</taxon>
        <taxon>Sordariomycetidae</taxon>
        <taxon>Sordariales</taxon>
        <taxon>Chaetomiaceae</taxon>
        <taxon>Chaetomium</taxon>
    </lineage>
</organism>
<dbReference type="GeneID" id="87880650"/>
<comment type="caution">
    <text evidence="1">The sequence shown here is derived from an EMBL/GenBank/DDBJ whole genome shotgun (WGS) entry which is preliminary data.</text>
</comment>
<protein>
    <submittedName>
        <fullName evidence="1">Uncharacterized protein</fullName>
    </submittedName>
</protein>
<dbReference type="AlphaFoldDB" id="A0AAJ0H0U2"/>
<reference evidence="1" key="1">
    <citation type="journal article" date="2023" name="Mol. Phylogenet. Evol.">
        <title>Genome-scale phylogeny and comparative genomics of the fungal order Sordariales.</title>
        <authorList>
            <person name="Hensen N."/>
            <person name="Bonometti L."/>
            <person name="Westerberg I."/>
            <person name="Brannstrom I.O."/>
            <person name="Guillou S."/>
            <person name="Cros-Aarteil S."/>
            <person name="Calhoun S."/>
            <person name="Haridas S."/>
            <person name="Kuo A."/>
            <person name="Mondo S."/>
            <person name="Pangilinan J."/>
            <person name="Riley R."/>
            <person name="LaButti K."/>
            <person name="Andreopoulos B."/>
            <person name="Lipzen A."/>
            <person name="Chen C."/>
            <person name="Yan M."/>
            <person name="Daum C."/>
            <person name="Ng V."/>
            <person name="Clum A."/>
            <person name="Steindorff A."/>
            <person name="Ohm R.A."/>
            <person name="Martin F."/>
            <person name="Silar P."/>
            <person name="Natvig D.O."/>
            <person name="Lalanne C."/>
            <person name="Gautier V."/>
            <person name="Ament-Velasquez S.L."/>
            <person name="Kruys A."/>
            <person name="Hutchinson M.I."/>
            <person name="Powell A.J."/>
            <person name="Barry K."/>
            <person name="Miller A.N."/>
            <person name="Grigoriev I.V."/>
            <person name="Debuchy R."/>
            <person name="Gladieux P."/>
            <person name="Hiltunen Thoren M."/>
            <person name="Johannesson H."/>
        </authorList>
    </citation>
    <scope>NUCLEOTIDE SEQUENCE</scope>
    <source>
        <strain evidence="1">CBS 333.67</strain>
    </source>
</reference>
<keyword evidence="2" id="KW-1185">Reference proteome</keyword>
<name>A0AAJ0H0U2_9PEZI</name>
<proteinExistence type="predicted"/>
<evidence type="ECO:0000313" key="2">
    <source>
        <dbReference type="Proteomes" id="UP001273166"/>
    </source>
</evidence>